<evidence type="ECO:0000313" key="2">
    <source>
        <dbReference type="EMBL" id="KAA2237727.1"/>
    </source>
</evidence>
<protein>
    <submittedName>
        <fullName evidence="2">AAA family ATPase</fullName>
    </submittedName>
</protein>
<dbReference type="SUPFAM" id="SSF52540">
    <property type="entry name" value="P-loop containing nucleoside triphosphate hydrolases"/>
    <property type="match status" value="1"/>
</dbReference>
<comment type="caution">
    <text evidence="2">The sequence shown here is derived from an EMBL/GenBank/DDBJ whole genome shotgun (WGS) entry which is preliminary data.</text>
</comment>
<dbReference type="InterPro" id="IPR003959">
    <property type="entry name" value="ATPase_AAA_core"/>
</dbReference>
<dbReference type="OrthoDB" id="9816534at2"/>
<dbReference type="InterPro" id="IPR003593">
    <property type="entry name" value="AAA+_ATPase"/>
</dbReference>
<dbReference type="Pfam" id="PF13304">
    <property type="entry name" value="AAA_21"/>
    <property type="match status" value="1"/>
</dbReference>
<evidence type="ECO:0000313" key="3">
    <source>
        <dbReference type="Proteomes" id="UP000323142"/>
    </source>
</evidence>
<dbReference type="GO" id="GO:0005524">
    <property type="term" value="F:ATP binding"/>
    <property type="evidence" value="ECO:0007669"/>
    <property type="project" value="InterPro"/>
</dbReference>
<name>A0A5B2VHQ8_9HYPH</name>
<dbReference type="EMBL" id="VUOA01000018">
    <property type="protein sequence ID" value="KAA2237727.1"/>
    <property type="molecule type" value="Genomic_DNA"/>
</dbReference>
<dbReference type="InterPro" id="IPR027417">
    <property type="entry name" value="P-loop_NTPase"/>
</dbReference>
<dbReference type="CDD" id="cd01026">
    <property type="entry name" value="TOPRIM_OLD"/>
    <property type="match status" value="1"/>
</dbReference>
<dbReference type="PANTHER" id="PTHR43581:SF2">
    <property type="entry name" value="EXCINUCLEASE ATPASE SUBUNIT"/>
    <property type="match status" value="1"/>
</dbReference>
<dbReference type="Gene3D" id="3.40.50.300">
    <property type="entry name" value="P-loop containing nucleotide triphosphate hydrolases"/>
    <property type="match status" value="1"/>
</dbReference>
<organism evidence="2 3">
    <name type="scientific">Salinarimonas soli</name>
    <dbReference type="NCBI Taxonomy" id="1638099"/>
    <lineage>
        <taxon>Bacteria</taxon>
        <taxon>Pseudomonadati</taxon>
        <taxon>Pseudomonadota</taxon>
        <taxon>Alphaproteobacteria</taxon>
        <taxon>Hyphomicrobiales</taxon>
        <taxon>Salinarimonadaceae</taxon>
        <taxon>Salinarimonas</taxon>
    </lineage>
</organism>
<reference evidence="2 3" key="2">
    <citation type="submission" date="2019-09" db="EMBL/GenBank/DDBJ databases">
        <authorList>
            <person name="Jin C."/>
        </authorList>
    </citation>
    <scope>NUCLEOTIDE SEQUENCE [LARGE SCALE GENOMIC DNA]</scope>
    <source>
        <strain evidence="2 3">BN140002</strain>
    </source>
</reference>
<evidence type="ECO:0000259" key="1">
    <source>
        <dbReference type="SMART" id="SM00382"/>
    </source>
</evidence>
<reference evidence="2 3" key="1">
    <citation type="submission" date="2019-09" db="EMBL/GenBank/DDBJ databases">
        <title>Salinarimonas rosea gen. nov., sp. nov., a new member of the a-2 subgroup of the Proteobacteria.</title>
        <authorList>
            <person name="Liu J."/>
        </authorList>
    </citation>
    <scope>NUCLEOTIDE SEQUENCE [LARGE SCALE GENOMIC DNA]</scope>
    <source>
        <strain evidence="2 3">BN140002</strain>
    </source>
</reference>
<sequence>MSDTNPPAVIAASAMIDEASAAAGFPSPILVQISTWQKRVRDPGLLLAIHPGITAFVGPNGTGKTRALRQVQSAFEAMRIGPGVVRFLAAGRASPFEHFRSRADNPHNDYSQSTAHIGNAAFRELWHKIESLTGDYLTLEERPDLRLKVQARLQAFLSRAVQLRWGQSGLEVHFSPLEGAEPYSAGSEASGVVQLVAILAAIYNDRISVLIIDEPEISQHPQYQAFILDELLSVAGDPRLDPAKKIVVIATHSPSMLPLYRISDLSRLVFFNDHTKHPIQIIESAPELKSSKLAALIARLTATHRLAFFARNVLLVEGPSDETIVLQLARAMRHPLLASNTQVIPVTGKGEFTEAVKLFELMGKRVAVLADLDALVDNNTLSSSFGQKSEISKLATAAGHASLMEFDKSLRSDLAAAVDKHWSKIESLVVSHAYWRTCSVDKRGEKEKRRATVATIMTGGGTVFDAAVGGSTFVSFEARYGALFDILEAAGCFILRRGTIEDYFQIQAAALSKPDAAAQEAELFQSIDESALEARYATLLRSIRFAAPVHTVDENAMLRIRLGAQLGAVFQSMKTDTPDEALNGQMRAIIASEGGVFRFSNRSKGSVRRIEVSFVSNLFSRDTFPFEISEDDNQNEVLREKLP</sequence>
<gene>
    <name evidence="2" type="ORF">F0L46_08600</name>
</gene>
<dbReference type="Pfam" id="PF20469">
    <property type="entry name" value="OLD-like_TOPRIM"/>
    <property type="match status" value="1"/>
</dbReference>
<feature type="domain" description="AAA+ ATPase" evidence="1">
    <location>
        <begin position="50"/>
        <end position="272"/>
    </location>
</feature>
<dbReference type="InterPro" id="IPR051396">
    <property type="entry name" value="Bact_Antivir_Def_Nuclease"/>
</dbReference>
<accession>A0A5B2VHQ8</accession>
<dbReference type="SMART" id="SM00382">
    <property type="entry name" value="AAA"/>
    <property type="match status" value="1"/>
</dbReference>
<dbReference type="PANTHER" id="PTHR43581">
    <property type="entry name" value="ATP/GTP PHOSPHATASE"/>
    <property type="match status" value="1"/>
</dbReference>
<dbReference type="AlphaFoldDB" id="A0A5B2VHQ8"/>
<proteinExistence type="predicted"/>
<dbReference type="Proteomes" id="UP000323142">
    <property type="component" value="Unassembled WGS sequence"/>
</dbReference>
<dbReference type="GO" id="GO:0016887">
    <property type="term" value="F:ATP hydrolysis activity"/>
    <property type="evidence" value="ECO:0007669"/>
    <property type="project" value="InterPro"/>
</dbReference>
<dbReference type="InterPro" id="IPR034139">
    <property type="entry name" value="TOPRIM_OLD"/>
</dbReference>
<dbReference type="RefSeq" id="WP_149816689.1">
    <property type="nucleotide sequence ID" value="NZ_VUOA01000018.1"/>
</dbReference>
<keyword evidence="3" id="KW-1185">Reference proteome</keyword>